<dbReference type="GO" id="GO:0022857">
    <property type="term" value="F:transmembrane transporter activity"/>
    <property type="evidence" value="ECO:0007669"/>
    <property type="project" value="UniProtKB-UniRule"/>
</dbReference>
<evidence type="ECO:0000259" key="10">
    <source>
        <dbReference type="Pfam" id="PF04290"/>
    </source>
</evidence>
<evidence type="ECO:0000256" key="2">
    <source>
        <dbReference type="ARBA" id="ARBA00022448"/>
    </source>
</evidence>
<feature type="domain" description="Tripartite ATP-independent periplasmic transporters DctQ component" evidence="10">
    <location>
        <begin position="24"/>
        <end position="156"/>
    </location>
</feature>
<evidence type="ECO:0000256" key="6">
    <source>
        <dbReference type="ARBA" id="ARBA00022989"/>
    </source>
</evidence>
<comment type="caution">
    <text evidence="11">The sequence shown here is derived from an EMBL/GenBank/DDBJ whole genome shotgun (WGS) entry which is preliminary data.</text>
</comment>
<dbReference type="InterPro" id="IPR007387">
    <property type="entry name" value="TRAP_DctQ"/>
</dbReference>
<gene>
    <name evidence="11" type="ORF">JCR33_08625</name>
</gene>
<comment type="similarity">
    <text evidence="8 9">Belongs to the TRAP transporter small permease family.</text>
</comment>
<evidence type="ECO:0000256" key="7">
    <source>
        <dbReference type="ARBA" id="ARBA00023136"/>
    </source>
</evidence>
<proteinExistence type="inferred from homology"/>
<keyword evidence="2 9" id="KW-0813">Transport</keyword>
<name>A0A934INK5_9HYPH</name>
<comment type="subcellular location">
    <subcellularLocation>
        <location evidence="1 9">Cell inner membrane</location>
        <topology evidence="1 9">Multi-pass membrane protein</topology>
    </subcellularLocation>
</comment>
<feature type="transmembrane region" description="Helical" evidence="9">
    <location>
        <begin position="91"/>
        <end position="111"/>
    </location>
</feature>
<protein>
    <recommendedName>
        <fullName evidence="9">TRAP transporter small permease protein</fullName>
    </recommendedName>
</protein>
<evidence type="ECO:0000313" key="12">
    <source>
        <dbReference type="Proteomes" id="UP000609531"/>
    </source>
</evidence>
<keyword evidence="12" id="KW-1185">Reference proteome</keyword>
<sequence>MLKRILDGIFGVAAAIGDIAVAGMVIVMFSEIVMRQGFNTSLRVADEVSGYLLVSATFFGLSAAIRRGALFRFENVVTALPLGLKRIYERFLYLLAFGVGAVLFWRLYIYTARSFTRGVVSEGYYAIPVWLVQIAMPLGLAVMLLAILERLVRPIQDPAS</sequence>
<keyword evidence="3" id="KW-1003">Cell membrane</keyword>
<dbReference type="RefSeq" id="WP_211110166.1">
    <property type="nucleotide sequence ID" value="NZ_JAEKJA010000006.1"/>
</dbReference>
<dbReference type="PANTHER" id="PTHR35011">
    <property type="entry name" value="2,3-DIKETO-L-GULONATE TRAP TRANSPORTER SMALL PERMEASE PROTEIN YIAM"/>
    <property type="match status" value="1"/>
</dbReference>
<reference evidence="11" key="1">
    <citation type="submission" date="2020-12" db="EMBL/GenBank/DDBJ databases">
        <title>Bacterial taxonomy.</title>
        <authorList>
            <person name="Pan X."/>
        </authorList>
    </citation>
    <scope>NUCLEOTIDE SEQUENCE</scope>
    <source>
        <strain evidence="11">B2012</strain>
    </source>
</reference>
<keyword evidence="6 9" id="KW-1133">Transmembrane helix</keyword>
<dbReference type="GO" id="GO:0015740">
    <property type="term" value="P:C4-dicarboxylate transport"/>
    <property type="evidence" value="ECO:0007669"/>
    <property type="project" value="TreeGrafter"/>
</dbReference>
<dbReference type="Proteomes" id="UP000609531">
    <property type="component" value="Unassembled WGS sequence"/>
</dbReference>
<evidence type="ECO:0000256" key="8">
    <source>
        <dbReference type="ARBA" id="ARBA00038436"/>
    </source>
</evidence>
<feature type="transmembrane region" description="Helical" evidence="9">
    <location>
        <begin position="50"/>
        <end position="70"/>
    </location>
</feature>
<dbReference type="Pfam" id="PF04290">
    <property type="entry name" value="DctQ"/>
    <property type="match status" value="1"/>
</dbReference>
<dbReference type="AlphaFoldDB" id="A0A934INK5"/>
<evidence type="ECO:0000256" key="5">
    <source>
        <dbReference type="ARBA" id="ARBA00022692"/>
    </source>
</evidence>
<evidence type="ECO:0000256" key="3">
    <source>
        <dbReference type="ARBA" id="ARBA00022475"/>
    </source>
</evidence>
<evidence type="ECO:0000256" key="9">
    <source>
        <dbReference type="RuleBase" id="RU369079"/>
    </source>
</evidence>
<feature type="transmembrane region" description="Helical" evidence="9">
    <location>
        <begin position="123"/>
        <end position="148"/>
    </location>
</feature>
<keyword evidence="5 9" id="KW-0812">Transmembrane</keyword>
<dbReference type="GO" id="GO:0005886">
    <property type="term" value="C:plasma membrane"/>
    <property type="evidence" value="ECO:0007669"/>
    <property type="project" value="UniProtKB-SubCell"/>
</dbReference>
<feature type="transmembrane region" description="Helical" evidence="9">
    <location>
        <begin position="9"/>
        <end position="30"/>
    </location>
</feature>
<accession>A0A934INK5</accession>
<keyword evidence="7 9" id="KW-0472">Membrane</keyword>
<comment type="subunit">
    <text evidence="9">The complex comprises the extracytoplasmic solute receptor protein and the two transmembrane proteins.</text>
</comment>
<dbReference type="EMBL" id="JAEKJA010000006">
    <property type="protein sequence ID" value="MBJ3775746.1"/>
    <property type="molecule type" value="Genomic_DNA"/>
</dbReference>
<organism evidence="11 12">
    <name type="scientific">Acuticoccus mangrovi</name>
    <dbReference type="NCBI Taxonomy" id="2796142"/>
    <lineage>
        <taxon>Bacteria</taxon>
        <taxon>Pseudomonadati</taxon>
        <taxon>Pseudomonadota</taxon>
        <taxon>Alphaproteobacteria</taxon>
        <taxon>Hyphomicrobiales</taxon>
        <taxon>Amorphaceae</taxon>
        <taxon>Acuticoccus</taxon>
    </lineage>
</organism>
<evidence type="ECO:0000256" key="1">
    <source>
        <dbReference type="ARBA" id="ARBA00004429"/>
    </source>
</evidence>
<comment type="function">
    <text evidence="9">Part of the tripartite ATP-independent periplasmic (TRAP) transport system.</text>
</comment>
<evidence type="ECO:0000313" key="11">
    <source>
        <dbReference type="EMBL" id="MBJ3775746.1"/>
    </source>
</evidence>
<evidence type="ECO:0000256" key="4">
    <source>
        <dbReference type="ARBA" id="ARBA00022519"/>
    </source>
</evidence>
<dbReference type="InterPro" id="IPR055348">
    <property type="entry name" value="DctQ"/>
</dbReference>
<dbReference type="PANTHER" id="PTHR35011:SF2">
    <property type="entry name" value="2,3-DIKETO-L-GULONATE TRAP TRANSPORTER SMALL PERMEASE PROTEIN YIAM"/>
    <property type="match status" value="1"/>
</dbReference>
<keyword evidence="4 9" id="KW-0997">Cell inner membrane</keyword>